<proteinExistence type="predicted"/>
<evidence type="ECO:0000313" key="1">
    <source>
        <dbReference type="EMBL" id="KAF2563977.1"/>
    </source>
</evidence>
<gene>
    <name evidence="1" type="ORF">F2Q70_00017396</name>
</gene>
<reference evidence="1" key="1">
    <citation type="submission" date="2019-12" db="EMBL/GenBank/DDBJ databases">
        <title>Genome sequencing and annotation of Brassica cretica.</title>
        <authorList>
            <person name="Studholme D.J."/>
            <person name="Sarris P.F."/>
        </authorList>
    </citation>
    <scope>NUCLEOTIDE SEQUENCE</scope>
    <source>
        <strain evidence="1">PFS-102/07</strain>
        <tissue evidence="1">Leaf</tissue>
    </source>
</reference>
<accession>A0A8S9I352</accession>
<organism evidence="1">
    <name type="scientific">Brassica cretica</name>
    <name type="common">Mustard</name>
    <dbReference type="NCBI Taxonomy" id="69181"/>
    <lineage>
        <taxon>Eukaryota</taxon>
        <taxon>Viridiplantae</taxon>
        <taxon>Streptophyta</taxon>
        <taxon>Embryophyta</taxon>
        <taxon>Tracheophyta</taxon>
        <taxon>Spermatophyta</taxon>
        <taxon>Magnoliopsida</taxon>
        <taxon>eudicotyledons</taxon>
        <taxon>Gunneridae</taxon>
        <taxon>Pentapetalae</taxon>
        <taxon>rosids</taxon>
        <taxon>malvids</taxon>
        <taxon>Brassicales</taxon>
        <taxon>Brassicaceae</taxon>
        <taxon>Brassiceae</taxon>
        <taxon>Brassica</taxon>
    </lineage>
</organism>
<dbReference type="EMBL" id="QGKY02001250">
    <property type="protein sequence ID" value="KAF2563977.1"/>
    <property type="molecule type" value="Genomic_DNA"/>
</dbReference>
<name>A0A8S9I352_BRACR</name>
<comment type="caution">
    <text evidence="1">The sequence shown here is derived from an EMBL/GenBank/DDBJ whole genome shotgun (WGS) entry which is preliminary data.</text>
</comment>
<protein>
    <submittedName>
        <fullName evidence="1">Uncharacterized protein</fullName>
    </submittedName>
</protein>
<sequence>MCIAGSLEGFSGVDSAQRKKTENLPTPTNPPASRIIGEKWYCQYSGEEGSGRGRGLGNHRAGDALNVVRPSSSPSGGHWKMLLMGLMGLIMYKLGVKLCVCFRVNCLSTYSHSTENSLRVPPEFRIIHLRSSVAAFKFKCGSTMKCEVWWLHSTN</sequence>
<dbReference type="AlphaFoldDB" id="A0A8S9I352"/>